<keyword evidence="2" id="KW-0328">Glycosyltransferase</keyword>
<evidence type="ECO:0000256" key="3">
    <source>
        <dbReference type="ARBA" id="ARBA00022679"/>
    </source>
</evidence>
<evidence type="ECO:0000313" key="8">
    <source>
        <dbReference type="EMBL" id="NMC64441.1"/>
    </source>
</evidence>
<reference evidence="8 9" key="1">
    <citation type="journal article" date="2020" name="Biotechnol. Biofuels">
        <title>New insights from the biogas microbiome by comprehensive genome-resolved metagenomics of nearly 1600 species originating from multiple anaerobic digesters.</title>
        <authorList>
            <person name="Campanaro S."/>
            <person name="Treu L."/>
            <person name="Rodriguez-R L.M."/>
            <person name="Kovalovszki A."/>
            <person name="Ziels R.M."/>
            <person name="Maus I."/>
            <person name="Zhu X."/>
            <person name="Kougias P.G."/>
            <person name="Basile A."/>
            <person name="Luo G."/>
            <person name="Schluter A."/>
            <person name="Konstantinidis K.T."/>
            <person name="Angelidaki I."/>
        </authorList>
    </citation>
    <scope>NUCLEOTIDE SEQUENCE [LARGE SCALE GENOMIC DNA]</scope>
    <source>
        <strain evidence="8">AS27yjCOA_65</strain>
    </source>
</reference>
<evidence type="ECO:0000256" key="6">
    <source>
        <dbReference type="ARBA" id="ARBA00023136"/>
    </source>
</evidence>
<evidence type="ECO:0000259" key="7">
    <source>
        <dbReference type="Pfam" id="PF00535"/>
    </source>
</evidence>
<evidence type="ECO:0000256" key="4">
    <source>
        <dbReference type="ARBA" id="ARBA00022692"/>
    </source>
</evidence>
<dbReference type="GO" id="GO:0005886">
    <property type="term" value="C:plasma membrane"/>
    <property type="evidence" value="ECO:0007669"/>
    <property type="project" value="TreeGrafter"/>
</dbReference>
<name>A0A7X9FUN6_9DELT</name>
<keyword evidence="4" id="KW-0812">Transmembrane</keyword>
<dbReference type="Proteomes" id="UP000524246">
    <property type="component" value="Unassembled WGS sequence"/>
</dbReference>
<dbReference type="GO" id="GO:0016757">
    <property type="term" value="F:glycosyltransferase activity"/>
    <property type="evidence" value="ECO:0007669"/>
    <property type="project" value="UniProtKB-KW"/>
</dbReference>
<comment type="caution">
    <text evidence="8">The sequence shown here is derived from an EMBL/GenBank/DDBJ whole genome shotgun (WGS) entry which is preliminary data.</text>
</comment>
<dbReference type="SUPFAM" id="SSF53448">
    <property type="entry name" value="Nucleotide-diphospho-sugar transferases"/>
    <property type="match status" value="1"/>
</dbReference>
<protein>
    <submittedName>
        <fullName evidence="8">Glycosyltransferase</fullName>
    </submittedName>
</protein>
<sequence>MTLISIVTPCYNEEENIKELYEQVKKVFQELPEYSYEHIFIDNASSDSTVAILKDIAAADKNVKVIVNNRNFGCLRSGT</sequence>
<dbReference type="EMBL" id="JAAZON010000673">
    <property type="protein sequence ID" value="NMC64441.1"/>
    <property type="molecule type" value="Genomic_DNA"/>
</dbReference>
<accession>A0A7X9FUN6</accession>
<evidence type="ECO:0000256" key="5">
    <source>
        <dbReference type="ARBA" id="ARBA00022989"/>
    </source>
</evidence>
<gene>
    <name evidence="8" type="ORF">GYA55_14850</name>
</gene>
<keyword evidence="3 8" id="KW-0808">Transferase</keyword>
<dbReference type="PANTHER" id="PTHR48090">
    <property type="entry name" value="UNDECAPRENYL-PHOSPHATE 4-DEOXY-4-FORMAMIDO-L-ARABINOSE TRANSFERASE-RELATED"/>
    <property type="match status" value="1"/>
</dbReference>
<proteinExistence type="predicted"/>
<organism evidence="8 9">
    <name type="scientific">SAR324 cluster bacterium</name>
    <dbReference type="NCBI Taxonomy" id="2024889"/>
    <lineage>
        <taxon>Bacteria</taxon>
        <taxon>Deltaproteobacteria</taxon>
        <taxon>SAR324 cluster</taxon>
    </lineage>
</organism>
<keyword evidence="5" id="KW-1133">Transmembrane helix</keyword>
<dbReference type="AlphaFoldDB" id="A0A7X9FUN6"/>
<dbReference type="Gene3D" id="3.90.550.10">
    <property type="entry name" value="Spore Coat Polysaccharide Biosynthesis Protein SpsA, Chain A"/>
    <property type="match status" value="1"/>
</dbReference>
<comment type="subcellular location">
    <subcellularLocation>
        <location evidence="1">Membrane</location>
        <topology evidence="1">Multi-pass membrane protein</topology>
    </subcellularLocation>
</comment>
<dbReference type="InterPro" id="IPR029044">
    <property type="entry name" value="Nucleotide-diphossugar_trans"/>
</dbReference>
<feature type="non-terminal residue" evidence="8">
    <location>
        <position position="79"/>
    </location>
</feature>
<keyword evidence="6" id="KW-0472">Membrane</keyword>
<evidence type="ECO:0000256" key="1">
    <source>
        <dbReference type="ARBA" id="ARBA00004141"/>
    </source>
</evidence>
<dbReference type="Pfam" id="PF00535">
    <property type="entry name" value="Glycos_transf_2"/>
    <property type="match status" value="1"/>
</dbReference>
<dbReference type="PANTHER" id="PTHR48090:SF1">
    <property type="entry name" value="PROPHAGE BACTOPRENOL GLUCOSYL TRANSFERASE HOMOLOG"/>
    <property type="match status" value="1"/>
</dbReference>
<dbReference type="InterPro" id="IPR001173">
    <property type="entry name" value="Glyco_trans_2-like"/>
</dbReference>
<evidence type="ECO:0000313" key="9">
    <source>
        <dbReference type="Proteomes" id="UP000524246"/>
    </source>
</evidence>
<evidence type="ECO:0000256" key="2">
    <source>
        <dbReference type="ARBA" id="ARBA00022676"/>
    </source>
</evidence>
<dbReference type="InterPro" id="IPR050256">
    <property type="entry name" value="Glycosyltransferase_2"/>
</dbReference>
<feature type="domain" description="Glycosyltransferase 2-like" evidence="7">
    <location>
        <begin position="5"/>
        <end position="74"/>
    </location>
</feature>